<gene>
    <name evidence="4" type="ORF">ULMA_19280</name>
</gene>
<dbReference type="SUPFAM" id="SSF55729">
    <property type="entry name" value="Acyl-CoA N-acyltransferases (Nat)"/>
    <property type="match status" value="1"/>
</dbReference>
<dbReference type="PANTHER" id="PTHR43877:SF2">
    <property type="entry name" value="AMINOALKYLPHOSPHONATE N-ACETYLTRANSFERASE-RELATED"/>
    <property type="match status" value="1"/>
</dbReference>
<keyword evidence="5" id="KW-1185">Reference proteome</keyword>
<evidence type="ECO:0000256" key="1">
    <source>
        <dbReference type="ARBA" id="ARBA00022679"/>
    </source>
</evidence>
<dbReference type="EMBL" id="BKCG01000004">
    <property type="protein sequence ID" value="GER59820.1"/>
    <property type="molecule type" value="Genomic_DNA"/>
</dbReference>
<dbReference type="CDD" id="cd04301">
    <property type="entry name" value="NAT_SF"/>
    <property type="match status" value="1"/>
</dbReference>
<dbReference type="Gene3D" id="3.40.630.30">
    <property type="match status" value="1"/>
</dbReference>
<dbReference type="RefSeq" id="WP_235904684.1">
    <property type="nucleotide sequence ID" value="NZ_BKCG01000004.1"/>
</dbReference>
<reference evidence="4 5" key="1">
    <citation type="submission" date="2019-08" db="EMBL/GenBank/DDBJ databases">
        <title>Draft genome sequence of Ulvibacter marinus type strain NBRC 109484.</title>
        <authorList>
            <person name="Kawano K."/>
            <person name="Ushijima N."/>
            <person name="Kihara M."/>
            <person name="Itoh H."/>
        </authorList>
    </citation>
    <scope>NUCLEOTIDE SEQUENCE [LARGE SCALE GENOMIC DNA]</scope>
    <source>
        <strain evidence="4 5">NBRC 109484</strain>
    </source>
</reference>
<dbReference type="GO" id="GO:0016747">
    <property type="term" value="F:acyltransferase activity, transferring groups other than amino-acyl groups"/>
    <property type="evidence" value="ECO:0007669"/>
    <property type="project" value="InterPro"/>
</dbReference>
<organism evidence="4 5">
    <name type="scientific">Patiriisocius marinus</name>
    <dbReference type="NCBI Taxonomy" id="1397112"/>
    <lineage>
        <taxon>Bacteria</taxon>
        <taxon>Pseudomonadati</taxon>
        <taxon>Bacteroidota</taxon>
        <taxon>Flavobacteriia</taxon>
        <taxon>Flavobacteriales</taxon>
        <taxon>Flavobacteriaceae</taxon>
        <taxon>Patiriisocius</taxon>
    </lineage>
</organism>
<dbReference type="InterPro" id="IPR000182">
    <property type="entry name" value="GNAT_dom"/>
</dbReference>
<accession>A0A5J4J1K4</accession>
<comment type="caution">
    <text evidence="4">The sequence shown here is derived from an EMBL/GenBank/DDBJ whole genome shotgun (WGS) entry which is preliminary data.</text>
</comment>
<dbReference type="Proteomes" id="UP000326509">
    <property type="component" value="Unassembled WGS sequence"/>
</dbReference>
<dbReference type="Pfam" id="PF00583">
    <property type="entry name" value="Acetyltransf_1"/>
    <property type="match status" value="1"/>
</dbReference>
<dbReference type="InterPro" id="IPR016181">
    <property type="entry name" value="Acyl_CoA_acyltransferase"/>
</dbReference>
<sequence length="144" mass="16559">MKATIDIRLIKASEILTILPLLSQLGNHKVDQKVLTERISEMILQNYECAGIYDGSQLIGCCGLWFQTRHYAGRSIELDHVIINPTYRSQGIGAQLLDFVYEYAESKNCNWVELNTYVDNFPSHKFYNNHGFVAKGYHFVKILK</sequence>
<dbReference type="PANTHER" id="PTHR43877">
    <property type="entry name" value="AMINOALKYLPHOSPHONATE N-ACETYLTRANSFERASE-RELATED-RELATED"/>
    <property type="match status" value="1"/>
</dbReference>
<name>A0A5J4J1K4_9FLAO</name>
<dbReference type="InterPro" id="IPR050832">
    <property type="entry name" value="Bact_Acetyltransf"/>
</dbReference>
<feature type="domain" description="N-acetyltransferase" evidence="3">
    <location>
        <begin position="5"/>
        <end position="144"/>
    </location>
</feature>
<evidence type="ECO:0000259" key="3">
    <source>
        <dbReference type="PROSITE" id="PS51186"/>
    </source>
</evidence>
<evidence type="ECO:0000313" key="5">
    <source>
        <dbReference type="Proteomes" id="UP000326509"/>
    </source>
</evidence>
<evidence type="ECO:0000256" key="2">
    <source>
        <dbReference type="ARBA" id="ARBA00023315"/>
    </source>
</evidence>
<protein>
    <recommendedName>
        <fullName evidence="3">N-acetyltransferase domain-containing protein</fullName>
    </recommendedName>
</protein>
<dbReference type="AlphaFoldDB" id="A0A5J4J1K4"/>
<proteinExistence type="predicted"/>
<keyword evidence="2" id="KW-0012">Acyltransferase</keyword>
<dbReference type="PROSITE" id="PS51186">
    <property type="entry name" value="GNAT"/>
    <property type="match status" value="1"/>
</dbReference>
<evidence type="ECO:0000313" key="4">
    <source>
        <dbReference type="EMBL" id="GER59820.1"/>
    </source>
</evidence>
<keyword evidence="1" id="KW-0808">Transferase</keyword>